<dbReference type="GO" id="GO:0004756">
    <property type="term" value="F:selenide, water dikinase activity"/>
    <property type="evidence" value="ECO:0007669"/>
    <property type="project" value="TreeGrafter"/>
</dbReference>
<dbReference type="PANTHER" id="PTHR10256:SF0">
    <property type="entry name" value="INACTIVE SELENIDE, WATER DIKINASE-LIKE PROTEIN-RELATED"/>
    <property type="match status" value="1"/>
</dbReference>
<keyword evidence="5" id="KW-0711">Selenium</keyword>
<keyword evidence="4" id="KW-0067">ATP-binding</keyword>
<evidence type="ECO:0000256" key="5">
    <source>
        <dbReference type="ARBA" id="ARBA00023266"/>
    </source>
</evidence>
<organism evidence="8 9">
    <name type="scientific">Desulfuribacillus stibiiarsenatis</name>
    <dbReference type="NCBI Taxonomy" id="1390249"/>
    <lineage>
        <taxon>Bacteria</taxon>
        <taxon>Bacillati</taxon>
        <taxon>Bacillota</taxon>
        <taxon>Desulfuribacillia</taxon>
        <taxon>Desulfuribacillales</taxon>
        <taxon>Desulfuribacillaceae</taxon>
        <taxon>Desulfuribacillus</taxon>
    </lineage>
</organism>
<dbReference type="PIRSF" id="PIRSF036407">
    <property type="entry name" value="Selenphspht_syn"/>
    <property type="match status" value="1"/>
</dbReference>
<dbReference type="Proteomes" id="UP000095255">
    <property type="component" value="Unassembled WGS sequence"/>
</dbReference>
<evidence type="ECO:0000259" key="7">
    <source>
        <dbReference type="Pfam" id="PF02769"/>
    </source>
</evidence>
<dbReference type="PANTHER" id="PTHR10256">
    <property type="entry name" value="SELENIDE, WATER DIKINASE"/>
    <property type="match status" value="1"/>
</dbReference>
<evidence type="ECO:0000259" key="6">
    <source>
        <dbReference type="Pfam" id="PF00586"/>
    </source>
</evidence>
<reference evidence="8 9" key="1">
    <citation type="submission" date="2016-09" db="EMBL/GenBank/DDBJ databases">
        <title>Desulfuribacillus arsenicus sp. nov., an obligately anaerobic, dissimilatory arsenic- and antimonate-reducing bacterium isolated from anoxic sediments.</title>
        <authorList>
            <person name="Abin C.A."/>
            <person name="Hollibaugh J.T."/>
        </authorList>
    </citation>
    <scope>NUCLEOTIDE SEQUENCE [LARGE SCALE GENOMIC DNA]</scope>
    <source>
        <strain evidence="8 9">MLFW-2</strain>
    </source>
</reference>
<dbReference type="InterPro" id="IPR036676">
    <property type="entry name" value="PurM-like_C_sf"/>
</dbReference>
<dbReference type="AlphaFoldDB" id="A0A1E5L4M1"/>
<dbReference type="GO" id="GO:0016260">
    <property type="term" value="P:selenocysteine biosynthetic process"/>
    <property type="evidence" value="ECO:0007669"/>
    <property type="project" value="TreeGrafter"/>
</dbReference>
<dbReference type="InterPro" id="IPR004536">
    <property type="entry name" value="SPS/SelD"/>
</dbReference>
<dbReference type="NCBIfam" id="TIGR00476">
    <property type="entry name" value="selD"/>
    <property type="match status" value="1"/>
</dbReference>
<gene>
    <name evidence="8" type="ORF">BHU72_07395</name>
</gene>
<dbReference type="SUPFAM" id="SSF55326">
    <property type="entry name" value="PurM N-terminal domain-like"/>
    <property type="match status" value="1"/>
</dbReference>
<dbReference type="Pfam" id="PF00586">
    <property type="entry name" value="AIRS"/>
    <property type="match status" value="1"/>
</dbReference>
<dbReference type="Pfam" id="PF02769">
    <property type="entry name" value="AIRS_C"/>
    <property type="match status" value="1"/>
</dbReference>
<proteinExistence type="predicted"/>
<dbReference type="Gene3D" id="3.90.650.10">
    <property type="entry name" value="PurM-like C-terminal domain"/>
    <property type="match status" value="1"/>
</dbReference>
<dbReference type="EMBL" id="MJAT01000035">
    <property type="protein sequence ID" value="OEH85004.1"/>
    <property type="molecule type" value="Genomic_DNA"/>
</dbReference>
<dbReference type="GO" id="GO:0005737">
    <property type="term" value="C:cytoplasm"/>
    <property type="evidence" value="ECO:0007669"/>
    <property type="project" value="TreeGrafter"/>
</dbReference>
<evidence type="ECO:0000256" key="4">
    <source>
        <dbReference type="ARBA" id="ARBA00022840"/>
    </source>
</evidence>
<dbReference type="InterPro" id="IPR016188">
    <property type="entry name" value="PurM-like_N"/>
</dbReference>
<evidence type="ECO:0000313" key="9">
    <source>
        <dbReference type="Proteomes" id="UP000095255"/>
    </source>
</evidence>
<keyword evidence="2" id="KW-0547">Nucleotide-binding</keyword>
<dbReference type="InterPro" id="IPR036921">
    <property type="entry name" value="PurM-like_N_sf"/>
</dbReference>
<keyword evidence="9" id="KW-1185">Reference proteome</keyword>
<dbReference type="STRING" id="1390249.BHU72_07395"/>
<name>A0A1E5L4M1_9FIRM</name>
<dbReference type="GO" id="GO:0005524">
    <property type="term" value="F:ATP binding"/>
    <property type="evidence" value="ECO:0007669"/>
    <property type="project" value="UniProtKB-KW"/>
</dbReference>
<dbReference type="Gene3D" id="3.30.1330.10">
    <property type="entry name" value="PurM-like, N-terminal domain"/>
    <property type="match status" value="1"/>
</dbReference>
<dbReference type="CDD" id="cd02195">
    <property type="entry name" value="SelD"/>
    <property type="match status" value="1"/>
</dbReference>
<protein>
    <submittedName>
        <fullName evidence="8">Selenide, water dikinase SelD</fullName>
    </submittedName>
</protein>
<evidence type="ECO:0000256" key="3">
    <source>
        <dbReference type="ARBA" id="ARBA00022777"/>
    </source>
</evidence>
<comment type="caution">
    <text evidence="8">The sequence shown here is derived from an EMBL/GenBank/DDBJ whole genome shotgun (WGS) entry which is preliminary data.</text>
</comment>
<feature type="domain" description="PurM-like C-terminal" evidence="7">
    <location>
        <begin position="136"/>
        <end position="310"/>
    </location>
</feature>
<evidence type="ECO:0000256" key="1">
    <source>
        <dbReference type="ARBA" id="ARBA00022679"/>
    </source>
</evidence>
<evidence type="ECO:0000313" key="8">
    <source>
        <dbReference type="EMBL" id="OEH85004.1"/>
    </source>
</evidence>
<keyword evidence="1" id="KW-0808">Transferase</keyword>
<accession>A0A1E5L4M1</accession>
<sequence>MRTLNPETDQNIIAGVGEDALAYSYKNSLLVQSVDFITPVVDDPYIFGLIAAANSLSDIYAKGATPLIALNIVCFPTNTLPLHYLEDILKGGQDKCKEAGVIIGGGHTIDDYCPKYGLSVTGKAELNHFYSKSMAKPGDHIYLTKPLGFGIYTAAIDRKYISEQQTEEFITHAVQLNKYASEAMKQGTIHASTDVTGYGLIGHLLEIAINSNVSMNIDCRYIPYLSDTFFLAEKGAASEGLRNNLLAYRHQVEHLSPLSVIEEWLLHDPQTSGGLLFTVPETEALELEYRFIKNNLPLYKIGAVTEKRELPIYVQYRFL</sequence>
<dbReference type="InterPro" id="IPR010918">
    <property type="entry name" value="PurM-like_C_dom"/>
</dbReference>
<keyword evidence="3 8" id="KW-0418">Kinase</keyword>
<evidence type="ECO:0000256" key="2">
    <source>
        <dbReference type="ARBA" id="ARBA00022741"/>
    </source>
</evidence>
<dbReference type="SUPFAM" id="SSF56042">
    <property type="entry name" value="PurM C-terminal domain-like"/>
    <property type="match status" value="1"/>
</dbReference>
<feature type="domain" description="PurM-like N-terminal" evidence="6">
    <location>
        <begin position="17"/>
        <end position="123"/>
    </location>
</feature>